<keyword evidence="4" id="KW-1185">Reference proteome</keyword>
<evidence type="ECO:0000313" key="4">
    <source>
        <dbReference type="Proteomes" id="UP000821866"/>
    </source>
</evidence>
<feature type="region of interest" description="Disordered" evidence="2">
    <location>
        <begin position="1"/>
        <end position="45"/>
    </location>
</feature>
<keyword evidence="1" id="KW-0175">Coiled coil</keyword>
<accession>A0A9J6EIS7</accession>
<gene>
    <name evidence="3" type="ORF">HPB51_019085</name>
</gene>
<evidence type="ECO:0000256" key="2">
    <source>
        <dbReference type="SAM" id="MobiDB-lite"/>
    </source>
</evidence>
<name>A0A9J6EIS7_RHIMP</name>
<sequence length="198" mass="22569">MPNIFAFSALRRPPRKKPRNQEPRNLVTATAATETSEDGRSTTEDVKIPDLTEQLDVKTARIRALESEVKKKVEQVDLIKCSLYKAERALEIAAQERSQLEKCLSRKFSAECFQDSPDDMNVYRGFPDYLAVVELFEFLDPGENCENAMHHKQNDVTIIPLPPYLGDFALTTNDADADTNAYTKADAWHFDEMSYLFL</sequence>
<comment type="caution">
    <text evidence="3">The sequence shown here is derived from an EMBL/GenBank/DDBJ whole genome shotgun (WGS) entry which is preliminary data.</text>
</comment>
<dbReference type="AlphaFoldDB" id="A0A9J6EIS7"/>
<protein>
    <submittedName>
        <fullName evidence="3">Uncharacterized protein</fullName>
    </submittedName>
</protein>
<reference evidence="3" key="2">
    <citation type="submission" date="2021-09" db="EMBL/GenBank/DDBJ databases">
        <authorList>
            <person name="Jia N."/>
            <person name="Wang J."/>
            <person name="Shi W."/>
            <person name="Du L."/>
            <person name="Sun Y."/>
            <person name="Zhan W."/>
            <person name="Jiang J."/>
            <person name="Wang Q."/>
            <person name="Zhang B."/>
            <person name="Ji P."/>
            <person name="Sakyi L.B."/>
            <person name="Cui X."/>
            <person name="Yuan T."/>
            <person name="Jiang B."/>
            <person name="Yang W."/>
            <person name="Lam T.T.-Y."/>
            <person name="Chang Q."/>
            <person name="Ding S."/>
            <person name="Wang X."/>
            <person name="Zhu J."/>
            <person name="Ruan X."/>
            <person name="Zhao L."/>
            <person name="Wei J."/>
            <person name="Que T."/>
            <person name="Du C."/>
            <person name="Cheng J."/>
            <person name="Dai P."/>
            <person name="Han X."/>
            <person name="Huang E."/>
            <person name="Gao Y."/>
            <person name="Liu J."/>
            <person name="Shao H."/>
            <person name="Ye R."/>
            <person name="Li L."/>
            <person name="Wei W."/>
            <person name="Wang X."/>
            <person name="Wang C."/>
            <person name="Huo Q."/>
            <person name="Li W."/>
            <person name="Guo W."/>
            <person name="Chen H."/>
            <person name="Chen S."/>
            <person name="Zhou L."/>
            <person name="Zhou L."/>
            <person name="Ni X."/>
            <person name="Tian J."/>
            <person name="Zhou Y."/>
            <person name="Sheng Y."/>
            <person name="Liu T."/>
            <person name="Pan Y."/>
            <person name="Xia L."/>
            <person name="Li J."/>
            <person name="Zhao F."/>
            <person name="Cao W."/>
        </authorList>
    </citation>
    <scope>NUCLEOTIDE SEQUENCE</scope>
    <source>
        <strain evidence="3">Rmic-2018</strain>
        <tissue evidence="3">Larvae</tissue>
    </source>
</reference>
<reference evidence="3" key="1">
    <citation type="journal article" date="2020" name="Cell">
        <title>Large-Scale Comparative Analyses of Tick Genomes Elucidate Their Genetic Diversity and Vector Capacities.</title>
        <authorList>
            <consortium name="Tick Genome and Microbiome Consortium (TIGMIC)"/>
            <person name="Jia N."/>
            <person name="Wang J."/>
            <person name="Shi W."/>
            <person name="Du L."/>
            <person name="Sun Y."/>
            <person name="Zhan W."/>
            <person name="Jiang J.F."/>
            <person name="Wang Q."/>
            <person name="Zhang B."/>
            <person name="Ji P."/>
            <person name="Bell-Sakyi L."/>
            <person name="Cui X.M."/>
            <person name="Yuan T.T."/>
            <person name="Jiang B.G."/>
            <person name="Yang W.F."/>
            <person name="Lam T.T."/>
            <person name="Chang Q.C."/>
            <person name="Ding S.J."/>
            <person name="Wang X.J."/>
            <person name="Zhu J.G."/>
            <person name="Ruan X.D."/>
            <person name="Zhao L."/>
            <person name="Wei J.T."/>
            <person name="Ye R.Z."/>
            <person name="Que T.C."/>
            <person name="Du C.H."/>
            <person name="Zhou Y.H."/>
            <person name="Cheng J.X."/>
            <person name="Dai P.F."/>
            <person name="Guo W.B."/>
            <person name="Han X.H."/>
            <person name="Huang E.J."/>
            <person name="Li L.F."/>
            <person name="Wei W."/>
            <person name="Gao Y.C."/>
            <person name="Liu J.Z."/>
            <person name="Shao H.Z."/>
            <person name="Wang X."/>
            <person name="Wang C.C."/>
            <person name="Yang T.C."/>
            <person name="Huo Q.B."/>
            <person name="Li W."/>
            <person name="Chen H.Y."/>
            <person name="Chen S.E."/>
            <person name="Zhou L.G."/>
            <person name="Ni X.B."/>
            <person name="Tian J.H."/>
            <person name="Sheng Y."/>
            <person name="Liu T."/>
            <person name="Pan Y.S."/>
            <person name="Xia L.Y."/>
            <person name="Li J."/>
            <person name="Zhao F."/>
            <person name="Cao W.C."/>
        </authorList>
    </citation>
    <scope>NUCLEOTIDE SEQUENCE</scope>
    <source>
        <strain evidence="3">Rmic-2018</strain>
    </source>
</reference>
<feature type="coiled-coil region" evidence="1">
    <location>
        <begin position="48"/>
        <end position="75"/>
    </location>
</feature>
<organism evidence="3 4">
    <name type="scientific">Rhipicephalus microplus</name>
    <name type="common">Cattle tick</name>
    <name type="synonym">Boophilus microplus</name>
    <dbReference type="NCBI Taxonomy" id="6941"/>
    <lineage>
        <taxon>Eukaryota</taxon>
        <taxon>Metazoa</taxon>
        <taxon>Ecdysozoa</taxon>
        <taxon>Arthropoda</taxon>
        <taxon>Chelicerata</taxon>
        <taxon>Arachnida</taxon>
        <taxon>Acari</taxon>
        <taxon>Parasitiformes</taxon>
        <taxon>Ixodida</taxon>
        <taxon>Ixodoidea</taxon>
        <taxon>Ixodidae</taxon>
        <taxon>Rhipicephalinae</taxon>
        <taxon>Rhipicephalus</taxon>
        <taxon>Boophilus</taxon>
    </lineage>
</organism>
<evidence type="ECO:0000256" key="1">
    <source>
        <dbReference type="SAM" id="Coils"/>
    </source>
</evidence>
<dbReference type="EMBL" id="JABSTU010000004">
    <property type="protein sequence ID" value="KAH8034020.1"/>
    <property type="molecule type" value="Genomic_DNA"/>
</dbReference>
<proteinExistence type="predicted"/>
<dbReference type="Proteomes" id="UP000821866">
    <property type="component" value="Chromosome 2"/>
</dbReference>
<evidence type="ECO:0000313" key="3">
    <source>
        <dbReference type="EMBL" id="KAH8034020.1"/>
    </source>
</evidence>